<evidence type="ECO:0000313" key="2">
    <source>
        <dbReference type="EMBL" id="KNZ70307.1"/>
    </source>
</evidence>
<feature type="domain" description="DpnD/PcfM-like C-terminal" evidence="1">
    <location>
        <begin position="4"/>
        <end position="46"/>
    </location>
</feature>
<organism evidence="2 3">
    <name type="scientific">Thermincola ferriacetica</name>
    <dbReference type="NCBI Taxonomy" id="281456"/>
    <lineage>
        <taxon>Bacteria</taxon>
        <taxon>Bacillati</taxon>
        <taxon>Bacillota</taxon>
        <taxon>Clostridia</taxon>
        <taxon>Eubacteriales</taxon>
        <taxon>Thermincolaceae</taxon>
        <taxon>Thermincola</taxon>
    </lineage>
</organism>
<dbReference type="Proteomes" id="UP000037175">
    <property type="component" value="Unassembled WGS sequence"/>
</dbReference>
<dbReference type="Pfam" id="PF14207">
    <property type="entry name" value="DpnD-PcfM"/>
    <property type="match status" value="1"/>
</dbReference>
<name>A0A0L6W3Z9_9FIRM</name>
<proteinExistence type="predicted"/>
<dbReference type="AlphaFoldDB" id="A0A0L6W3Z9"/>
<evidence type="ECO:0000313" key="3">
    <source>
        <dbReference type="Proteomes" id="UP000037175"/>
    </source>
</evidence>
<sequence>MPKYTVCVRERLARNVSVEAESEEEALEIIEEKYHSGEIVLDSEDYIETAFELKTP</sequence>
<reference evidence="3" key="1">
    <citation type="submission" date="2015-07" db="EMBL/GenBank/DDBJ databases">
        <title>Complete Genome of Thermincola ferriacetica strain Z-0001T.</title>
        <authorList>
            <person name="Lusk B."/>
            <person name="Badalamenti J.P."/>
            <person name="Parameswaran P."/>
            <person name="Bond D.R."/>
            <person name="Torres C.I."/>
        </authorList>
    </citation>
    <scope>NUCLEOTIDE SEQUENCE [LARGE SCALE GENOMIC DNA]</scope>
    <source>
        <strain evidence="3">Z-0001</strain>
    </source>
</reference>
<accession>A0A0L6W3Z9</accession>
<gene>
    <name evidence="2" type="ORF">Tfer_0867</name>
</gene>
<dbReference type="RefSeq" id="WP_083436774.1">
    <property type="nucleotide sequence ID" value="NZ_LGTE01000004.1"/>
</dbReference>
<keyword evidence="3" id="KW-1185">Reference proteome</keyword>
<dbReference type="EMBL" id="LGTE01000004">
    <property type="protein sequence ID" value="KNZ70307.1"/>
    <property type="molecule type" value="Genomic_DNA"/>
</dbReference>
<comment type="caution">
    <text evidence="2">The sequence shown here is derived from an EMBL/GenBank/DDBJ whole genome shotgun (WGS) entry which is preliminary data.</text>
</comment>
<protein>
    <recommendedName>
        <fullName evidence="1">DpnD/PcfM-like C-terminal domain-containing protein</fullName>
    </recommendedName>
</protein>
<dbReference type="InterPro" id="IPR025575">
    <property type="entry name" value="DpnD/PcfM_C"/>
</dbReference>
<evidence type="ECO:0000259" key="1">
    <source>
        <dbReference type="Pfam" id="PF14207"/>
    </source>
</evidence>